<sequence>MARRIVGGVLAAAVVAVVAACGGTTEGSPSTSSSAAETPLFNPCTGIPDDVLRSAGVDPATEESGIAGVHQHGWEICGWRGKKYTITVYSTGRTVAEFEKKPGNVDFRDVTVAGREGRQFKVEGASKDLHCDVLFPASQGGVLQLSVSNRVGLDGLEEPCSVLYRVGELIVPVLPR</sequence>
<protein>
    <submittedName>
        <fullName evidence="2">DUF3558 domain-containing protein</fullName>
    </submittedName>
</protein>
<accession>A0ABW7XBF1</accession>
<gene>
    <name evidence="2" type="ORF">ACH49W_34280</name>
</gene>
<dbReference type="Pfam" id="PF12079">
    <property type="entry name" value="DUF3558"/>
    <property type="match status" value="1"/>
</dbReference>
<reference evidence="2 3" key="1">
    <citation type="submission" date="2024-10" db="EMBL/GenBank/DDBJ databases">
        <title>The Natural Products Discovery Center: Release of the First 8490 Sequenced Strains for Exploring Actinobacteria Biosynthetic Diversity.</title>
        <authorList>
            <person name="Kalkreuter E."/>
            <person name="Kautsar S.A."/>
            <person name="Yang D."/>
            <person name="Bader C.D."/>
            <person name="Teijaro C.N."/>
            <person name="Fluegel L."/>
            <person name="Davis C.M."/>
            <person name="Simpson J.R."/>
            <person name="Lauterbach L."/>
            <person name="Steele A.D."/>
            <person name="Gui C."/>
            <person name="Meng S."/>
            <person name="Li G."/>
            <person name="Viehrig K."/>
            <person name="Ye F."/>
            <person name="Su P."/>
            <person name="Kiefer A.F."/>
            <person name="Nichols A."/>
            <person name="Cepeda A.J."/>
            <person name="Yan W."/>
            <person name="Fan B."/>
            <person name="Jiang Y."/>
            <person name="Adhikari A."/>
            <person name="Zheng C.-J."/>
            <person name="Schuster L."/>
            <person name="Cowan T.M."/>
            <person name="Smanski M.J."/>
            <person name="Chevrette M.G."/>
            <person name="De Carvalho L.P.S."/>
            <person name="Shen B."/>
        </authorList>
    </citation>
    <scope>NUCLEOTIDE SEQUENCE [LARGE SCALE GENOMIC DNA]</scope>
    <source>
        <strain evidence="2 3">NPDC019275</strain>
    </source>
</reference>
<evidence type="ECO:0000313" key="2">
    <source>
        <dbReference type="EMBL" id="MFI2478450.1"/>
    </source>
</evidence>
<feature type="signal peptide" evidence="1">
    <location>
        <begin position="1"/>
        <end position="19"/>
    </location>
</feature>
<dbReference type="InterPro" id="IPR024520">
    <property type="entry name" value="DUF3558"/>
</dbReference>
<organism evidence="2 3">
    <name type="scientific">Nocardia xishanensis</name>
    <dbReference type="NCBI Taxonomy" id="238964"/>
    <lineage>
        <taxon>Bacteria</taxon>
        <taxon>Bacillati</taxon>
        <taxon>Actinomycetota</taxon>
        <taxon>Actinomycetes</taxon>
        <taxon>Mycobacteriales</taxon>
        <taxon>Nocardiaceae</taxon>
        <taxon>Nocardia</taxon>
    </lineage>
</organism>
<dbReference type="Proteomes" id="UP001611415">
    <property type="component" value="Unassembled WGS sequence"/>
</dbReference>
<keyword evidence="3" id="KW-1185">Reference proteome</keyword>
<dbReference type="PROSITE" id="PS51257">
    <property type="entry name" value="PROKAR_LIPOPROTEIN"/>
    <property type="match status" value="1"/>
</dbReference>
<evidence type="ECO:0000256" key="1">
    <source>
        <dbReference type="SAM" id="SignalP"/>
    </source>
</evidence>
<dbReference type="EMBL" id="JBIRYO010000039">
    <property type="protein sequence ID" value="MFI2478450.1"/>
    <property type="molecule type" value="Genomic_DNA"/>
</dbReference>
<comment type="caution">
    <text evidence="2">The sequence shown here is derived from an EMBL/GenBank/DDBJ whole genome shotgun (WGS) entry which is preliminary data.</text>
</comment>
<name>A0ABW7XBF1_9NOCA</name>
<proteinExistence type="predicted"/>
<dbReference type="RefSeq" id="WP_397095948.1">
    <property type="nucleotide sequence ID" value="NZ_JBIRYO010000039.1"/>
</dbReference>
<evidence type="ECO:0000313" key="3">
    <source>
        <dbReference type="Proteomes" id="UP001611415"/>
    </source>
</evidence>
<keyword evidence="1" id="KW-0732">Signal</keyword>
<feature type="chain" id="PRO_5046088419" evidence="1">
    <location>
        <begin position="20"/>
        <end position="176"/>
    </location>
</feature>